<evidence type="ECO:0000313" key="4">
    <source>
        <dbReference type="Proteomes" id="UP000660262"/>
    </source>
</evidence>
<dbReference type="SMART" id="SM00318">
    <property type="entry name" value="SNc"/>
    <property type="match status" value="1"/>
</dbReference>
<comment type="caution">
    <text evidence="3">The sequence shown here is derived from an EMBL/GenBank/DDBJ whole genome shotgun (WGS) entry which is preliminary data.</text>
</comment>
<dbReference type="InterPro" id="IPR016071">
    <property type="entry name" value="Staphylococal_nuclease_OB-fold"/>
</dbReference>
<name>A0A830I0B4_9CHLO</name>
<reference evidence="3" key="1">
    <citation type="submission" date="2020-10" db="EMBL/GenBank/DDBJ databases">
        <title>Unveiling of a novel bifunctional photoreceptor, Dualchrome1, isolated from a cosmopolitan green alga.</title>
        <authorList>
            <person name="Suzuki S."/>
            <person name="Kawachi M."/>
        </authorList>
    </citation>
    <scope>NUCLEOTIDE SEQUENCE</scope>
    <source>
        <strain evidence="3">NIES 2893</strain>
    </source>
</reference>
<dbReference type="PROSITE" id="PS50830">
    <property type="entry name" value="TNASE_3"/>
    <property type="match status" value="1"/>
</dbReference>
<gene>
    <name evidence="3" type="ORF">PPROV_000923000</name>
</gene>
<feature type="domain" description="TNase-like" evidence="2">
    <location>
        <begin position="243"/>
        <end position="377"/>
    </location>
</feature>
<evidence type="ECO:0000313" key="3">
    <source>
        <dbReference type="EMBL" id="GHP10499.1"/>
    </source>
</evidence>
<feature type="transmembrane region" description="Helical" evidence="1">
    <location>
        <begin position="106"/>
        <end position="127"/>
    </location>
</feature>
<dbReference type="SUPFAM" id="SSF50199">
    <property type="entry name" value="Staphylococcal nuclease"/>
    <property type="match status" value="1"/>
</dbReference>
<dbReference type="InterPro" id="IPR035437">
    <property type="entry name" value="SNase_OB-fold_sf"/>
</dbReference>
<sequence length="377" mass="40858">MPFVSMGMGVPPDLGATVWYFSNLSAVLGLVIHAVQGAPPTVWHALTPILTFCKNYLVHVVVIATLTAISMLESVTRPKRATYYATLAVLRYVPALPSFAVYCHQALLSLGALEVVVDAIVFARYSIVGSTQITKKVMRRWAAAAGGEPVELRHIHDILHLYERKVQTMSRQTKRAQAGVKRLLKIGAVFAAFVIYALQHGMITPSMLAKNKRIVTTITSDGESSAAVIGAGNASVIDVDTAKFSAARLSRVVDGDTIRIFVSGWPPPALAGTGSRLPKDLPVRLRGIDAPERGRRARCAAEARWAEQSRDALSALLDGHTIFLRDVRMDKYNRLLANVRVNTRGKSIDAGAHLVTLNLAVPYDGGSRDSKGSHWGC</sequence>
<dbReference type="AlphaFoldDB" id="A0A830I0B4"/>
<keyword evidence="1" id="KW-0472">Membrane</keyword>
<protein>
    <recommendedName>
        <fullName evidence="2">TNase-like domain-containing protein</fullName>
    </recommendedName>
</protein>
<dbReference type="Pfam" id="PF00565">
    <property type="entry name" value="SNase"/>
    <property type="match status" value="1"/>
</dbReference>
<feature type="transmembrane region" description="Helical" evidence="1">
    <location>
        <begin position="183"/>
        <end position="203"/>
    </location>
</feature>
<dbReference type="Gene3D" id="2.40.50.90">
    <property type="match status" value="1"/>
</dbReference>
<evidence type="ECO:0000259" key="2">
    <source>
        <dbReference type="PROSITE" id="PS50830"/>
    </source>
</evidence>
<evidence type="ECO:0000256" key="1">
    <source>
        <dbReference type="SAM" id="Phobius"/>
    </source>
</evidence>
<keyword evidence="4" id="KW-1185">Reference proteome</keyword>
<feature type="transmembrane region" description="Helical" evidence="1">
    <location>
        <begin position="56"/>
        <end position="75"/>
    </location>
</feature>
<accession>A0A830I0B4</accession>
<keyword evidence="1" id="KW-0812">Transmembrane</keyword>
<proteinExistence type="predicted"/>
<dbReference type="Proteomes" id="UP000660262">
    <property type="component" value="Unassembled WGS sequence"/>
</dbReference>
<keyword evidence="1" id="KW-1133">Transmembrane helix</keyword>
<dbReference type="EMBL" id="BNJQ01000029">
    <property type="protein sequence ID" value="GHP10499.1"/>
    <property type="molecule type" value="Genomic_DNA"/>
</dbReference>
<organism evidence="3 4">
    <name type="scientific">Pycnococcus provasolii</name>
    <dbReference type="NCBI Taxonomy" id="41880"/>
    <lineage>
        <taxon>Eukaryota</taxon>
        <taxon>Viridiplantae</taxon>
        <taxon>Chlorophyta</taxon>
        <taxon>Pseudoscourfieldiophyceae</taxon>
        <taxon>Pseudoscourfieldiales</taxon>
        <taxon>Pycnococcaceae</taxon>
        <taxon>Pycnococcus</taxon>
    </lineage>
</organism>